<comment type="caution">
    <text evidence="1">The sequence shown here is derived from an EMBL/GenBank/DDBJ whole genome shotgun (WGS) entry which is preliminary data.</text>
</comment>
<evidence type="ECO:0000313" key="2">
    <source>
        <dbReference type="Proteomes" id="UP000308267"/>
    </source>
</evidence>
<name>A0A4S2LFR4_OPIFE</name>
<gene>
    <name evidence="1" type="ORF">CRM22_007459</name>
</gene>
<dbReference type="Proteomes" id="UP000308267">
    <property type="component" value="Unassembled WGS sequence"/>
</dbReference>
<keyword evidence="2" id="KW-1185">Reference proteome</keyword>
<sequence>MFSLHFVIYRRTGPVLSPTLSLGRVNVQRARVCVYSIGVYFSQVYSFSLNDCLTNEVSALIVHHLRSRNCALLSLGITQCGGETLPPLVGTGDVLKPLSTGVSEAYLESAGKLQQADQEELNIWFGSAQEISNS</sequence>
<organism evidence="1 2">
    <name type="scientific">Opisthorchis felineus</name>
    <dbReference type="NCBI Taxonomy" id="147828"/>
    <lineage>
        <taxon>Eukaryota</taxon>
        <taxon>Metazoa</taxon>
        <taxon>Spiralia</taxon>
        <taxon>Lophotrochozoa</taxon>
        <taxon>Platyhelminthes</taxon>
        <taxon>Trematoda</taxon>
        <taxon>Digenea</taxon>
        <taxon>Opisthorchiida</taxon>
        <taxon>Opisthorchiata</taxon>
        <taxon>Opisthorchiidae</taxon>
        <taxon>Opisthorchis</taxon>
    </lineage>
</organism>
<protein>
    <submittedName>
        <fullName evidence="1">Uncharacterized protein</fullName>
    </submittedName>
</protein>
<dbReference type="EMBL" id="SJOL01007550">
    <property type="protein sequence ID" value="TGZ62395.1"/>
    <property type="molecule type" value="Genomic_DNA"/>
</dbReference>
<reference evidence="1 2" key="1">
    <citation type="journal article" date="2019" name="BMC Genomics">
        <title>New insights from Opisthorchis felineus genome: update on genomics of the epidemiologically important liver flukes.</title>
        <authorList>
            <person name="Ershov N.I."/>
            <person name="Mordvinov V.A."/>
            <person name="Prokhortchouk E.B."/>
            <person name="Pakharukova M.Y."/>
            <person name="Gunbin K.V."/>
            <person name="Ustyantsev K."/>
            <person name="Genaev M.A."/>
            <person name="Blinov A.G."/>
            <person name="Mazur A."/>
            <person name="Boulygina E."/>
            <person name="Tsygankova S."/>
            <person name="Khrameeva E."/>
            <person name="Chekanov N."/>
            <person name="Fan G."/>
            <person name="Xiao A."/>
            <person name="Zhang H."/>
            <person name="Xu X."/>
            <person name="Yang H."/>
            <person name="Solovyev V."/>
            <person name="Lee S.M."/>
            <person name="Liu X."/>
            <person name="Afonnikov D.A."/>
            <person name="Skryabin K.G."/>
        </authorList>
    </citation>
    <scope>NUCLEOTIDE SEQUENCE [LARGE SCALE GENOMIC DNA]</scope>
    <source>
        <strain evidence="1">AK-0245</strain>
        <tissue evidence="1">Whole organism</tissue>
    </source>
</reference>
<accession>A0A4S2LFR4</accession>
<evidence type="ECO:0000313" key="1">
    <source>
        <dbReference type="EMBL" id="TGZ62395.1"/>
    </source>
</evidence>
<proteinExistence type="predicted"/>
<dbReference type="AlphaFoldDB" id="A0A4S2LFR4"/>